<reference evidence="2 3" key="1">
    <citation type="submission" date="2019-08" db="EMBL/GenBank/DDBJ databases">
        <title>Genomes of Subsaximicrobium wynnwilliamsii strains.</title>
        <authorList>
            <person name="Bowman J.P."/>
        </authorList>
    </citation>
    <scope>NUCLEOTIDE SEQUENCE [LARGE SCALE GENOMIC DNA]</scope>
    <source>
        <strain evidence="2 3">2-80-2</strain>
    </source>
</reference>
<dbReference type="Proteomes" id="UP000321578">
    <property type="component" value="Unassembled WGS sequence"/>
</dbReference>
<keyword evidence="3" id="KW-1185">Reference proteome</keyword>
<dbReference type="AlphaFoldDB" id="A0A5C6Z9E2"/>
<dbReference type="OrthoDB" id="945117at2"/>
<protein>
    <recommendedName>
        <fullName evidence="4">Porin family protein</fullName>
    </recommendedName>
</protein>
<keyword evidence="1" id="KW-0732">Signal</keyword>
<evidence type="ECO:0000256" key="1">
    <source>
        <dbReference type="SAM" id="SignalP"/>
    </source>
</evidence>
<accession>A0A5C6Z9E2</accession>
<evidence type="ECO:0000313" key="3">
    <source>
        <dbReference type="Proteomes" id="UP000321578"/>
    </source>
</evidence>
<dbReference type="RefSeq" id="WP_147088541.1">
    <property type="nucleotide sequence ID" value="NZ_VORM01000069.1"/>
</dbReference>
<sequence length="188" mass="20819">MKTLFFFLVLATSLSLNAQITKGNWLVGGNFRFYSENSENTSNDFTTTQKGFGFNLSSNLGYFLKDRLAIGLVPTFGYGNPEGSGNSGYGFGIGPFARYYFLETDKRINIFSHLEYQFGNGYSNGDKVTENRNFNIKAGPSIFFNSSVAIEITLEYAYGKVTSLSGIGSESKINNFNIGIGFQIHLEK</sequence>
<proteinExistence type="predicted"/>
<name>A0A5C6Z9E2_9FLAO</name>
<evidence type="ECO:0000313" key="2">
    <source>
        <dbReference type="EMBL" id="TXD86338.1"/>
    </source>
</evidence>
<evidence type="ECO:0008006" key="4">
    <source>
        <dbReference type="Google" id="ProtNLM"/>
    </source>
</evidence>
<dbReference type="EMBL" id="VORO01000068">
    <property type="protein sequence ID" value="TXD86338.1"/>
    <property type="molecule type" value="Genomic_DNA"/>
</dbReference>
<organism evidence="2 3">
    <name type="scientific">Subsaximicrobium wynnwilliamsii</name>
    <dbReference type="NCBI Taxonomy" id="291179"/>
    <lineage>
        <taxon>Bacteria</taxon>
        <taxon>Pseudomonadati</taxon>
        <taxon>Bacteroidota</taxon>
        <taxon>Flavobacteriia</taxon>
        <taxon>Flavobacteriales</taxon>
        <taxon>Flavobacteriaceae</taxon>
        <taxon>Subsaximicrobium</taxon>
    </lineage>
</organism>
<comment type="caution">
    <text evidence="2">The sequence shown here is derived from an EMBL/GenBank/DDBJ whole genome shotgun (WGS) entry which is preliminary data.</text>
</comment>
<feature type="chain" id="PRO_5023078955" description="Porin family protein" evidence="1">
    <location>
        <begin position="19"/>
        <end position="188"/>
    </location>
</feature>
<gene>
    <name evidence="2" type="ORF">ESY86_20370</name>
</gene>
<feature type="signal peptide" evidence="1">
    <location>
        <begin position="1"/>
        <end position="18"/>
    </location>
</feature>